<feature type="compositionally biased region" description="Polar residues" evidence="1">
    <location>
        <begin position="41"/>
        <end position="50"/>
    </location>
</feature>
<protein>
    <submittedName>
        <fullName evidence="2">Uncharacterized protein</fullName>
    </submittedName>
</protein>
<proteinExistence type="predicted"/>
<dbReference type="RefSeq" id="XP_066931918.1">
    <property type="nucleotide sequence ID" value="XM_067075817.1"/>
</dbReference>
<evidence type="ECO:0000313" key="2">
    <source>
        <dbReference type="EnsemblMetazoa" id="CLYHEMP006865.1"/>
    </source>
</evidence>
<dbReference type="EnsemblMetazoa" id="CLYHEMT006865.1">
    <property type="protein sequence ID" value="CLYHEMP006865.1"/>
    <property type="gene ID" value="CLYHEMG006865"/>
</dbReference>
<sequence>MSRKLALESLQLSLGLDGDMKQKTKNEKNNRKKNKSLKKNTSIVKKQISLNKKKQLEKNVKNYQQSLAIPKNKRSVDQRKLLDLLMGGDTKRKQNASNGEMDDDMDFTKSILFDDDVIGKNTGADNEEEEEGAAFGEWNKQSRKKEKTIFVRTK</sequence>
<feature type="region of interest" description="Disordered" evidence="1">
    <location>
        <begin position="18"/>
        <end position="50"/>
    </location>
</feature>
<dbReference type="Proteomes" id="UP000594262">
    <property type="component" value="Unplaced"/>
</dbReference>
<feature type="region of interest" description="Disordered" evidence="1">
    <location>
        <begin position="118"/>
        <end position="138"/>
    </location>
</feature>
<name>A0A7M5VC81_9CNID</name>
<dbReference type="AlphaFoldDB" id="A0A7M5VC81"/>
<feature type="compositionally biased region" description="Basic and acidic residues" evidence="1">
    <location>
        <begin position="18"/>
        <end position="29"/>
    </location>
</feature>
<reference evidence="2" key="1">
    <citation type="submission" date="2021-01" db="UniProtKB">
        <authorList>
            <consortium name="EnsemblMetazoa"/>
        </authorList>
    </citation>
    <scope>IDENTIFICATION</scope>
</reference>
<accession>A0A7M5VC81</accession>
<evidence type="ECO:0000256" key="1">
    <source>
        <dbReference type="SAM" id="MobiDB-lite"/>
    </source>
</evidence>
<organism evidence="2 3">
    <name type="scientific">Clytia hemisphaerica</name>
    <dbReference type="NCBI Taxonomy" id="252671"/>
    <lineage>
        <taxon>Eukaryota</taxon>
        <taxon>Metazoa</taxon>
        <taxon>Cnidaria</taxon>
        <taxon>Hydrozoa</taxon>
        <taxon>Hydroidolina</taxon>
        <taxon>Leptothecata</taxon>
        <taxon>Obeliida</taxon>
        <taxon>Clytiidae</taxon>
        <taxon>Clytia</taxon>
    </lineage>
</organism>
<keyword evidence="3" id="KW-1185">Reference proteome</keyword>
<dbReference type="GeneID" id="136819583"/>
<evidence type="ECO:0000313" key="3">
    <source>
        <dbReference type="Proteomes" id="UP000594262"/>
    </source>
</evidence>